<dbReference type="InterPro" id="IPR051458">
    <property type="entry name" value="Cyt/Met_Dipeptidase"/>
</dbReference>
<keyword evidence="1" id="KW-0645">Protease</keyword>
<dbReference type="Proteomes" id="UP000236846">
    <property type="component" value="Unassembled WGS sequence"/>
</dbReference>
<dbReference type="Pfam" id="PF01546">
    <property type="entry name" value="Peptidase_M20"/>
    <property type="match status" value="1"/>
</dbReference>
<feature type="non-terminal residue" evidence="5">
    <location>
        <position position="1"/>
    </location>
</feature>
<evidence type="ECO:0000256" key="2">
    <source>
        <dbReference type="ARBA" id="ARBA00022723"/>
    </source>
</evidence>
<sequence>TVAWLQRVFGQNGFSVRIITGYDNPLVIASFVYDPALETVLIYGHYDVQPAKVDEGWTSDPFTLTEMNRRLVGRGAIDNKGQVLVHMVNVFEHIKSKTLGYNVKFMIEGNEETGSPLLEQFIASNSALLAADFVLISDGEISGGKPNIEVGFRGGLNSVLTVKTSTTDLHSGLYGHSVPNAIHELSKVCADLYDANNRIVVPGFYDDVDSVSDDVKKANQAIPFSLEEHKRISGAKILLTEPGIDFYTQVGLLPAIEVTTIVGGYMGQGFRNGIPATATAKINFRLVAHQNPTKIAKAFEKYVRSILPAYVDFTFEFKTPYNASKIDTKNKYVERAQKVLEVAYGSTPIYKYVGGGLPMVNSFEKALKIPSVLVPLANEDCAMHAANENFALTNVEQALRFSALFLGK</sequence>
<evidence type="ECO:0000259" key="4">
    <source>
        <dbReference type="Pfam" id="PF07687"/>
    </source>
</evidence>
<dbReference type="Pfam" id="PF07687">
    <property type="entry name" value="M20_dimer"/>
    <property type="match status" value="1"/>
</dbReference>
<proteinExistence type="predicted"/>
<protein>
    <recommendedName>
        <fullName evidence="4">Peptidase M20 dimerisation domain-containing protein</fullName>
    </recommendedName>
</protein>
<gene>
    <name evidence="5" type="ORF">COV41_02740</name>
</gene>
<keyword evidence="3" id="KW-0378">Hydrolase</keyword>
<dbReference type="Gene3D" id="3.40.630.10">
    <property type="entry name" value="Zn peptidases"/>
    <property type="match status" value="1"/>
</dbReference>
<keyword evidence="2" id="KW-0479">Metal-binding</keyword>
<dbReference type="SUPFAM" id="SSF53187">
    <property type="entry name" value="Zn-dependent exopeptidases"/>
    <property type="match status" value="1"/>
</dbReference>
<evidence type="ECO:0000256" key="1">
    <source>
        <dbReference type="ARBA" id="ARBA00022670"/>
    </source>
</evidence>
<evidence type="ECO:0000313" key="6">
    <source>
        <dbReference type="Proteomes" id="UP000236846"/>
    </source>
</evidence>
<evidence type="ECO:0000256" key="3">
    <source>
        <dbReference type="ARBA" id="ARBA00022801"/>
    </source>
</evidence>
<reference evidence="5 6" key="1">
    <citation type="submission" date="2017-09" db="EMBL/GenBank/DDBJ databases">
        <title>Depth-based differentiation of microbial function through sediment-hosted aquifers and enrichment of novel symbionts in the deep terrestrial subsurface.</title>
        <authorList>
            <person name="Probst A.J."/>
            <person name="Ladd B."/>
            <person name="Jarett J.K."/>
            <person name="Geller-Mcgrath D.E."/>
            <person name="Sieber C.M."/>
            <person name="Emerson J.B."/>
            <person name="Anantharaman K."/>
            <person name="Thomas B.C."/>
            <person name="Malmstrom R."/>
            <person name="Stieglmeier M."/>
            <person name="Klingl A."/>
            <person name="Woyke T."/>
            <person name="Ryan C.M."/>
            <person name="Banfield J.F."/>
        </authorList>
    </citation>
    <scope>NUCLEOTIDE SEQUENCE [LARGE SCALE GENOMIC DNA]</scope>
    <source>
        <strain evidence="5">CG11_big_fil_rev_8_21_14_0_20_43_10</strain>
    </source>
</reference>
<dbReference type="AlphaFoldDB" id="A0A2H0PUQ0"/>
<evidence type="ECO:0000313" key="5">
    <source>
        <dbReference type="EMBL" id="PIR25782.1"/>
    </source>
</evidence>
<comment type="caution">
    <text evidence="5">The sequence shown here is derived from an EMBL/GenBank/DDBJ whole genome shotgun (WGS) entry which is preliminary data.</text>
</comment>
<dbReference type="Gene3D" id="3.30.70.360">
    <property type="match status" value="1"/>
</dbReference>
<organism evidence="5 6">
    <name type="scientific">Candidatus Brennerbacteria bacterium CG11_big_fil_rev_8_21_14_0_20_43_10</name>
    <dbReference type="NCBI Taxonomy" id="1974523"/>
    <lineage>
        <taxon>Bacteria</taxon>
        <taxon>Candidatus Brenneribacteriota</taxon>
    </lineage>
</organism>
<accession>A0A2H0PUQ0</accession>
<dbReference type="PANTHER" id="PTHR43270:SF12">
    <property type="entry name" value="SUCCINYL-DIAMINOPIMELATE DESUCCINYLASE"/>
    <property type="match status" value="1"/>
</dbReference>
<dbReference type="GO" id="GO:0008233">
    <property type="term" value="F:peptidase activity"/>
    <property type="evidence" value="ECO:0007669"/>
    <property type="project" value="UniProtKB-KW"/>
</dbReference>
<dbReference type="InterPro" id="IPR001261">
    <property type="entry name" value="ArgE/DapE_CS"/>
</dbReference>
<dbReference type="InterPro" id="IPR011650">
    <property type="entry name" value="Peptidase_M20_dimer"/>
</dbReference>
<feature type="domain" description="Peptidase M20 dimerisation" evidence="4">
    <location>
        <begin position="164"/>
        <end position="310"/>
    </location>
</feature>
<dbReference type="InterPro" id="IPR002933">
    <property type="entry name" value="Peptidase_M20"/>
</dbReference>
<dbReference type="PANTHER" id="PTHR43270">
    <property type="entry name" value="BETA-ALA-HIS DIPEPTIDASE"/>
    <property type="match status" value="1"/>
</dbReference>
<dbReference type="EMBL" id="PCXE01000053">
    <property type="protein sequence ID" value="PIR25782.1"/>
    <property type="molecule type" value="Genomic_DNA"/>
</dbReference>
<name>A0A2H0PUQ0_9BACT</name>
<dbReference type="PROSITE" id="PS00759">
    <property type="entry name" value="ARGE_DAPE_CPG2_2"/>
    <property type="match status" value="1"/>
</dbReference>
<dbReference type="GO" id="GO:0046872">
    <property type="term" value="F:metal ion binding"/>
    <property type="evidence" value="ECO:0007669"/>
    <property type="project" value="UniProtKB-KW"/>
</dbReference>
<dbReference type="GO" id="GO:0006508">
    <property type="term" value="P:proteolysis"/>
    <property type="evidence" value="ECO:0007669"/>
    <property type="project" value="UniProtKB-KW"/>
</dbReference>